<dbReference type="AlphaFoldDB" id="A0A1G2LD06"/>
<comment type="caution">
    <text evidence="1">The sequence shown here is derived from an EMBL/GenBank/DDBJ whole genome shotgun (WGS) entry which is preliminary data.</text>
</comment>
<dbReference type="Proteomes" id="UP000178977">
    <property type="component" value="Unassembled WGS sequence"/>
</dbReference>
<dbReference type="EMBL" id="MHQT01000026">
    <property type="protein sequence ID" value="OHA09424.1"/>
    <property type="molecule type" value="Genomic_DNA"/>
</dbReference>
<gene>
    <name evidence="1" type="ORF">A3A44_00330</name>
</gene>
<proteinExistence type="predicted"/>
<reference evidence="1 2" key="1">
    <citation type="journal article" date="2016" name="Nat. Commun.">
        <title>Thousands of microbial genomes shed light on interconnected biogeochemical processes in an aquifer system.</title>
        <authorList>
            <person name="Anantharaman K."/>
            <person name="Brown C.T."/>
            <person name="Hug L.A."/>
            <person name="Sharon I."/>
            <person name="Castelle C.J."/>
            <person name="Probst A.J."/>
            <person name="Thomas B.C."/>
            <person name="Singh A."/>
            <person name="Wilkins M.J."/>
            <person name="Karaoz U."/>
            <person name="Brodie E.L."/>
            <person name="Williams K.H."/>
            <person name="Hubbard S.S."/>
            <person name="Banfield J.F."/>
        </authorList>
    </citation>
    <scope>NUCLEOTIDE SEQUENCE [LARGE SCALE GENOMIC DNA]</scope>
</reference>
<organism evidence="1 2">
    <name type="scientific">Candidatus Sungbacteria bacterium RIFCSPLOWO2_01_FULL_60_25</name>
    <dbReference type="NCBI Taxonomy" id="1802281"/>
    <lineage>
        <taxon>Bacteria</taxon>
        <taxon>Candidatus Sungiibacteriota</taxon>
    </lineage>
</organism>
<sequence>MSAIAAEARKLLDGQAFSQAEGETVLRATVDHIASSWVRDDCFRKWAGYGWYYFCEDGVYGSKLAPAALTVLGFLPQASGNGLVDMMAWFGTGPKASGSDFYLRTQVNGEMGLVPALTEGQLKQVCEKIEARTPVLADCLRGSEQDRINAIAGYRRIAEAFGEDSRDARAIAEVLEGSGQDYATALRQVNEWQSCFAAVERGEALINFGGHFRVMGRTDNAQFWVVRPDGSLREPDEVQYRKRYTSEGDKRWRLVKPEELALSWAKGSSASPHEFLVVKFPVNGITPEQKAAAAKFEREIAEEWMGATGMASGIASPSVGNGWGLVLKPASVTAPPRSAEVTPASHGRATPEMLEALRKRYTK</sequence>
<name>A0A1G2LD06_9BACT</name>
<evidence type="ECO:0000313" key="1">
    <source>
        <dbReference type="EMBL" id="OHA09424.1"/>
    </source>
</evidence>
<accession>A0A1G2LD06</accession>
<evidence type="ECO:0000313" key="2">
    <source>
        <dbReference type="Proteomes" id="UP000178977"/>
    </source>
</evidence>
<protein>
    <submittedName>
        <fullName evidence="1">Uncharacterized protein</fullName>
    </submittedName>
</protein>